<accession>A0A7X1GC08</accession>
<reference evidence="2 3" key="1">
    <citation type="submission" date="2020-08" db="EMBL/GenBank/DDBJ databases">
        <title>Pseudomonas sp. nov.</title>
        <authorList>
            <person name="Gieschler S."/>
            <person name="Fiedler G."/>
            <person name="Brinks E."/>
            <person name="Boehnlein C."/>
            <person name="Franz C.M.A.P."/>
            <person name="Kabisch J."/>
        </authorList>
    </citation>
    <scope>NUCLEOTIDE SEQUENCE [LARGE SCALE GENOMIC DNA]</scope>
    <source>
        <strain evidence="2 3">MBT-1</strain>
    </source>
</reference>
<name>A0A7X1GC08_9PSED</name>
<comment type="caution">
    <text evidence="2">The sequence shown here is derived from an EMBL/GenBank/DDBJ whole genome shotgun (WGS) entry which is preliminary data.</text>
</comment>
<dbReference type="InterPro" id="IPR027849">
    <property type="entry name" value="DUF4434"/>
</dbReference>
<dbReference type="RefSeq" id="WP_182343015.1">
    <property type="nucleotide sequence ID" value="NZ_CP090311.1"/>
</dbReference>
<dbReference type="Pfam" id="PF14488">
    <property type="entry name" value="DUF4434"/>
    <property type="match status" value="1"/>
</dbReference>
<gene>
    <name evidence="2" type="ORF">H7995_07740</name>
</gene>
<feature type="domain" description="DUF4434" evidence="1">
    <location>
        <begin position="40"/>
        <end position="322"/>
    </location>
</feature>
<organism evidence="2 3">
    <name type="scientific">Pseudomonas kielensis</name>
    <dbReference type="NCBI Taxonomy" id="2762577"/>
    <lineage>
        <taxon>Bacteria</taxon>
        <taxon>Pseudomonadati</taxon>
        <taxon>Pseudomonadota</taxon>
        <taxon>Gammaproteobacteria</taxon>
        <taxon>Pseudomonadales</taxon>
        <taxon>Pseudomonadaceae</taxon>
        <taxon>Pseudomonas</taxon>
    </lineage>
</organism>
<dbReference type="AlphaFoldDB" id="A0A7X1GC08"/>
<dbReference type="Gene3D" id="3.20.20.80">
    <property type="entry name" value="Glycosidases"/>
    <property type="match status" value="1"/>
</dbReference>
<keyword evidence="3" id="KW-1185">Reference proteome</keyword>
<evidence type="ECO:0000313" key="2">
    <source>
        <dbReference type="EMBL" id="MBC2689689.1"/>
    </source>
</evidence>
<evidence type="ECO:0000313" key="3">
    <source>
        <dbReference type="Proteomes" id="UP000526003"/>
    </source>
</evidence>
<proteinExistence type="predicted"/>
<evidence type="ECO:0000259" key="1">
    <source>
        <dbReference type="Pfam" id="PF14488"/>
    </source>
</evidence>
<sequence>MSNPLNPPCQGRRQLLRLAACAPVLALLGPLAGCSRKPQMDATFLQIWKSHAELSRDQWATRMAAMAELGCAELVLQWVGLLGGDEPDWMLPDPVMQNLLDTAGEHGMKVRIGLPYDNGWWKALSATDQSTQAAFFSGSLQGASRYMREAPWSAHEQFAGWYIPYEIEQYHWTEPARQERLGKWLTALSGVSQNAGHGVPAISTYYSTLQTDGSLVQLWQSLLSRTQLRPMVQDGVGVAGWNNLKAIEPLLQYLRQRGVKFEVIVELFEQLPSARNDGTDFKAVSADYPRVQRQLEWAQTTGAERIIAFAVDPWATGTDPQAQRLRQQWLKARS</sequence>
<dbReference type="Proteomes" id="UP000526003">
    <property type="component" value="Unassembled WGS sequence"/>
</dbReference>
<protein>
    <submittedName>
        <fullName evidence="2">DUF4434 domain-containing protein</fullName>
    </submittedName>
</protein>
<dbReference type="EMBL" id="JACMYG010000006">
    <property type="protein sequence ID" value="MBC2689689.1"/>
    <property type="molecule type" value="Genomic_DNA"/>
</dbReference>